<evidence type="ECO:0000313" key="2">
    <source>
        <dbReference type="EMBL" id="BCY25787.1"/>
    </source>
</evidence>
<feature type="compositionally biased region" description="Polar residues" evidence="1">
    <location>
        <begin position="172"/>
        <end position="212"/>
    </location>
</feature>
<accession>A0AAD1KQT3</accession>
<feature type="compositionally biased region" description="Polar residues" evidence="1">
    <location>
        <begin position="225"/>
        <end position="237"/>
    </location>
</feature>
<sequence length="272" mass="30533">MNPRHTRQTDTRYFRRGVMSPSRARWARRATIGVTVLLVAALILVACRLAGILIFDWLGHGAFSSQQYAQAEDYYGANTKLNIIEPWIASYDRGTVRSAESNYTDAEKDLRAALKLAPEGQKCRVSMNLVWTMEESVTMHSLNPNRGPAMTADTLKEAKAIAQRLKCHGKTTAPQSYVRQTSADQKTEQSTTMKRLNQEMNQAQQGSQSQENKTPKKKDSEQQRQKNLSTRNQQALNEQRRNSQEQNRSPQQAPSAPTAPRTAGGAPDKKGW</sequence>
<reference evidence="2" key="1">
    <citation type="submission" date="2021-06" db="EMBL/GenBank/DDBJ databases">
        <title>Genome sequence of Cutibacterium modestum strain KB17-24694.</title>
        <authorList>
            <person name="Dekio I."/>
            <person name="Asahina A."/>
            <person name="Nishida M."/>
        </authorList>
    </citation>
    <scope>NUCLEOTIDE SEQUENCE</scope>
    <source>
        <strain evidence="2">KB17-24694</strain>
    </source>
</reference>
<evidence type="ECO:0000256" key="1">
    <source>
        <dbReference type="SAM" id="MobiDB-lite"/>
    </source>
</evidence>
<proteinExistence type="predicted"/>
<dbReference type="Gene3D" id="1.25.40.10">
    <property type="entry name" value="Tetratricopeptide repeat domain"/>
    <property type="match status" value="1"/>
</dbReference>
<dbReference type="EMBL" id="AP024747">
    <property type="protein sequence ID" value="BCY25787.1"/>
    <property type="molecule type" value="Genomic_DNA"/>
</dbReference>
<evidence type="ECO:0008006" key="4">
    <source>
        <dbReference type="Google" id="ProtNLM"/>
    </source>
</evidence>
<feature type="compositionally biased region" description="Basic and acidic residues" evidence="1">
    <location>
        <begin position="213"/>
        <end position="224"/>
    </location>
</feature>
<dbReference type="Proteomes" id="UP000825072">
    <property type="component" value="Chromosome 1"/>
</dbReference>
<gene>
    <name evidence="2" type="ORF">KB1_17770</name>
</gene>
<name>A0AAD1KQT3_9ACTN</name>
<feature type="compositionally biased region" description="Low complexity" evidence="1">
    <location>
        <begin position="248"/>
        <end position="266"/>
    </location>
</feature>
<evidence type="ECO:0000313" key="3">
    <source>
        <dbReference type="Proteomes" id="UP000825072"/>
    </source>
</evidence>
<dbReference type="InterPro" id="IPR011990">
    <property type="entry name" value="TPR-like_helical_dom_sf"/>
</dbReference>
<protein>
    <recommendedName>
        <fullName evidence="4">Tetratricopeptide repeat protein</fullName>
    </recommendedName>
</protein>
<dbReference type="AlphaFoldDB" id="A0AAD1KQT3"/>
<feature type="region of interest" description="Disordered" evidence="1">
    <location>
        <begin position="169"/>
        <end position="272"/>
    </location>
</feature>
<organism evidence="2 3">
    <name type="scientific">Cutibacterium modestum</name>
    <dbReference type="NCBI Taxonomy" id="2559073"/>
    <lineage>
        <taxon>Bacteria</taxon>
        <taxon>Bacillati</taxon>
        <taxon>Actinomycetota</taxon>
        <taxon>Actinomycetes</taxon>
        <taxon>Propionibacteriales</taxon>
        <taxon>Propionibacteriaceae</taxon>
        <taxon>Cutibacterium</taxon>
    </lineage>
</organism>